<evidence type="ECO:0000259" key="14">
    <source>
        <dbReference type="Pfam" id="PF14772"/>
    </source>
</evidence>
<feature type="compositionally biased region" description="Basic and acidic residues" evidence="13">
    <location>
        <begin position="20"/>
        <end position="33"/>
    </location>
</feature>
<evidence type="ECO:0000256" key="3">
    <source>
        <dbReference type="ARBA" id="ARBA00022846"/>
    </source>
</evidence>
<dbReference type="STRING" id="1661398.A0A482W2E1"/>
<comment type="function">
    <text evidence="12">Component of the nexin-dynein regulatory complex (N-DRC), a key regulator of ciliary/flagellar motility which maintains the alignment and integrity of the distal axoneme and regulates microtubule sliding in motile axonemes. Plays a critical role in the assembly of N-DRC and also stabilizes the assembly of multiple inner dynein arms and radial spokes. Coassembles with DRC1 to form a central scaffold needed for assembly of the N-DRC and its attachment to the outer doublet microtubules.</text>
</comment>
<feature type="domain" description="Dynein regulatory complex protein 1/2 N-terminal" evidence="14">
    <location>
        <begin position="16"/>
        <end position="115"/>
    </location>
</feature>
<dbReference type="EMBL" id="QDEB01038714">
    <property type="protein sequence ID" value="RZC38943.1"/>
    <property type="molecule type" value="Genomic_DNA"/>
</dbReference>
<evidence type="ECO:0000313" key="15">
    <source>
        <dbReference type="EMBL" id="RZC38943.1"/>
    </source>
</evidence>
<organism evidence="15 16">
    <name type="scientific">Asbolus verrucosus</name>
    <name type="common">Desert ironclad beetle</name>
    <dbReference type="NCBI Taxonomy" id="1661398"/>
    <lineage>
        <taxon>Eukaryota</taxon>
        <taxon>Metazoa</taxon>
        <taxon>Ecdysozoa</taxon>
        <taxon>Arthropoda</taxon>
        <taxon>Hexapoda</taxon>
        <taxon>Insecta</taxon>
        <taxon>Pterygota</taxon>
        <taxon>Neoptera</taxon>
        <taxon>Endopterygota</taxon>
        <taxon>Coleoptera</taxon>
        <taxon>Polyphaga</taxon>
        <taxon>Cucujiformia</taxon>
        <taxon>Tenebrionidae</taxon>
        <taxon>Pimeliinae</taxon>
        <taxon>Asbolus</taxon>
    </lineage>
</organism>
<evidence type="ECO:0000256" key="12">
    <source>
        <dbReference type="ARBA" id="ARBA00045865"/>
    </source>
</evidence>
<evidence type="ECO:0000256" key="5">
    <source>
        <dbReference type="ARBA" id="ARBA00023069"/>
    </source>
</evidence>
<evidence type="ECO:0000256" key="10">
    <source>
        <dbReference type="ARBA" id="ARBA00040899"/>
    </source>
</evidence>
<dbReference type="GO" id="GO:0003352">
    <property type="term" value="P:regulation of cilium movement"/>
    <property type="evidence" value="ECO:0007669"/>
    <property type="project" value="TreeGrafter"/>
</dbReference>
<keyword evidence="7" id="KW-0966">Cell projection</keyword>
<feature type="compositionally biased region" description="Basic and acidic residues" evidence="13">
    <location>
        <begin position="1"/>
        <end position="13"/>
    </location>
</feature>
<comment type="subcellular location">
    <subcellularLocation>
        <location evidence="1">Cytoplasm</location>
        <location evidence="1">Cytoskeleton</location>
        <location evidence="1">Flagellum axoneme</location>
    </subcellularLocation>
    <subcellularLocation>
        <location evidence="8">Cytoplasm</location>
        <location evidence="8">Cytoskeleton</location>
        <location evidence="8">Flagellum basal body</location>
    </subcellularLocation>
</comment>
<reference evidence="15 16" key="1">
    <citation type="submission" date="2017-03" db="EMBL/GenBank/DDBJ databases">
        <title>Genome of the blue death feigning beetle - Asbolus verrucosus.</title>
        <authorList>
            <person name="Rider S.D."/>
        </authorList>
    </citation>
    <scope>NUCLEOTIDE SEQUENCE [LARGE SCALE GENOMIC DNA]</scope>
    <source>
        <strain evidence="15">Butters</strain>
        <tissue evidence="15">Head and leg muscle</tissue>
    </source>
</reference>
<dbReference type="Proteomes" id="UP000292052">
    <property type="component" value="Unassembled WGS sequence"/>
</dbReference>
<evidence type="ECO:0000256" key="9">
    <source>
        <dbReference type="ARBA" id="ARBA00038424"/>
    </source>
</evidence>
<evidence type="ECO:0000256" key="6">
    <source>
        <dbReference type="ARBA" id="ARBA00023212"/>
    </source>
</evidence>
<dbReference type="OrthoDB" id="7760980at2759"/>
<dbReference type="PANTHER" id="PTHR21625">
    <property type="entry name" value="NYD-SP28 PROTEIN"/>
    <property type="match status" value="1"/>
</dbReference>
<evidence type="ECO:0000256" key="2">
    <source>
        <dbReference type="ARBA" id="ARBA00022490"/>
    </source>
</evidence>
<feature type="region of interest" description="Disordered" evidence="13">
    <location>
        <begin position="1"/>
        <end position="33"/>
    </location>
</feature>
<keyword evidence="5" id="KW-0969">Cilium</keyword>
<dbReference type="AlphaFoldDB" id="A0A482W2E1"/>
<protein>
    <recommendedName>
        <fullName evidence="10">Dynein regulatory complex subunit 2</fullName>
    </recommendedName>
    <alternativeName>
        <fullName evidence="11">Coiled-coil domain-containing protein 65</fullName>
    </alternativeName>
</protein>
<keyword evidence="2" id="KW-0963">Cytoplasm</keyword>
<sequence length="454" mass="55204">MPKPKLTPEERKELKKQKKLEKQQRKEETKRQIQRDHFRREIQYGELIYRKHEKEWRRMLMKVTLPRMREELEYAWHSFERVIDNKDFTISLLMDEIKDAEEQYMHNFRNHLENVDKLVARFSDRLADFKIEYGAGVQKLQNKCDSDVENMRDVNKENMNYLKTMLYKLELEKRQQERITRAEYFSRLDEVEVKNQLLLQKLKAHLEKKYQTIFENMHSFIANYIRQQKERKKEYKEYKIADDAIQELISLQVNQMKKLYDTLRHLRQKFRDVKQSTERKLVDLQAERQYFAQSYRLLKTHLANDQETDFTKMANLSRMCAGIYNDLEKLKKKGETILKIAAICRKMETQKEKILAFPKDDVKIFLKIQLFKDEEEEEDTKGIIKEMRLFWERIGQAYGVYYALKREKAFLVEENQLFIDTHNAYCEKLAYPTIKNYRRKTAITKTDVNMETGN</sequence>
<gene>
    <name evidence="15" type="ORF">BDFB_007696</name>
</gene>
<evidence type="ECO:0000256" key="13">
    <source>
        <dbReference type="SAM" id="MobiDB-lite"/>
    </source>
</evidence>
<dbReference type="GO" id="GO:0070286">
    <property type="term" value="P:axonemal dynein complex assembly"/>
    <property type="evidence" value="ECO:0007669"/>
    <property type="project" value="InterPro"/>
</dbReference>
<dbReference type="GO" id="GO:0005858">
    <property type="term" value="C:axonemal dynein complex"/>
    <property type="evidence" value="ECO:0007669"/>
    <property type="project" value="InterPro"/>
</dbReference>
<proteinExistence type="inferred from homology"/>
<keyword evidence="6" id="KW-0206">Cytoskeleton</keyword>
<comment type="caution">
    <text evidence="15">The sequence shown here is derived from an EMBL/GenBank/DDBJ whole genome shotgun (WGS) entry which is preliminary data.</text>
</comment>
<evidence type="ECO:0000256" key="7">
    <source>
        <dbReference type="ARBA" id="ARBA00023273"/>
    </source>
</evidence>
<comment type="similarity">
    <text evidence="9">Belongs to the DRC2 family.</text>
</comment>
<dbReference type="InterPro" id="IPR039750">
    <property type="entry name" value="DRC1/DRC2"/>
</dbReference>
<name>A0A482W2E1_ASBVE</name>
<evidence type="ECO:0000256" key="8">
    <source>
        <dbReference type="ARBA" id="ARBA00037841"/>
    </source>
</evidence>
<dbReference type="GO" id="GO:0060285">
    <property type="term" value="P:cilium-dependent cell motility"/>
    <property type="evidence" value="ECO:0007669"/>
    <property type="project" value="TreeGrafter"/>
</dbReference>
<evidence type="ECO:0000256" key="11">
    <source>
        <dbReference type="ARBA" id="ARBA00041517"/>
    </source>
</evidence>
<accession>A0A482W2E1</accession>
<keyword evidence="16" id="KW-1185">Reference proteome</keyword>
<keyword evidence="4" id="KW-0175">Coiled coil</keyword>
<dbReference type="PANTHER" id="PTHR21625:SF0">
    <property type="entry name" value="DYNEIN REGULATORY COMPLEX SUBUNIT 2"/>
    <property type="match status" value="1"/>
</dbReference>
<keyword evidence="3" id="KW-0282">Flagellum</keyword>
<dbReference type="Pfam" id="PF14772">
    <property type="entry name" value="NYD-SP28"/>
    <property type="match status" value="1"/>
</dbReference>
<evidence type="ECO:0000313" key="16">
    <source>
        <dbReference type="Proteomes" id="UP000292052"/>
    </source>
</evidence>
<evidence type="ECO:0000256" key="1">
    <source>
        <dbReference type="ARBA" id="ARBA00004611"/>
    </source>
</evidence>
<evidence type="ECO:0000256" key="4">
    <source>
        <dbReference type="ARBA" id="ARBA00023054"/>
    </source>
</evidence>
<dbReference type="InterPro" id="IPR039505">
    <property type="entry name" value="DRC1/2_N"/>
</dbReference>